<dbReference type="PANTHER" id="PTHR43436">
    <property type="entry name" value="ARAC-FAMILY TRANSCRIPTIONAL REGULATOR"/>
    <property type="match status" value="1"/>
</dbReference>
<sequence>MEFVSALAKQVFEKVKGECGQPSEIEGLKLYASLEKVDLMPIVLQPSICFVLQAEKHVSTGKQTFVYSEDTYLINSVTRPVEASLLDVSQERPYVGFSLAIDQQMVGQLMMEMSPWQQEASSHPQRDFTQSTKMTPAIENVVTRLLGLLDNPMDRDILAPSIFRELYYEVLKGPGGGLLRNCVSNHAGANRIAPVVHYIEQNFERNLAIEEIANVAGMSASTLHEHFKQVTTVSPMQYVKSLRLHKARSMLSSGYQVAEVCYEVGYSSPSQFSREFKRYFGFTPSEARSLVSTIE</sequence>
<dbReference type="STRING" id="1796497.GCE9029_03091"/>
<keyword evidence="1" id="KW-0805">Transcription regulation</keyword>
<dbReference type="RefSeq" id="WP_062664440.1">
    <property type="nucleotide sequence ID" value="NZ_FIZX01000002.1"/>
</dbReference>
<keyword evidence="6" id="KW-1185">Reference proteome</keyword>
<evidence type="ECO:0000313" key="6">
    <source>
        <dbReference type="Proteomes" id="UP000071641"/>
    </source>
</evidence>
<name>A0A128F5W3_9GAMM</name>
<dbReference type="Pfam" id="PF06719">
    <property type="entry name" value="AraC_N"/>
    <property type="match status" value="1"/>
</dbReference>
<dbReference type="GO" id="GO:0003700">
    <property type="term" value="F:DNA-binding transcription factor activity"/>
    <property type="evidence" value="ECO:0007669"/>
    <property type="project" value="InterPro"/>
</dbReference>
<dbReference type="OrthoDB" id="34150at2"/>
<dbReference type="InterPro" id="IPR020449">
    <property type="entry name" value="Tscrpt_reg_AraC-type_HTH"/>
</dbReference>
<dbReference type="InterPro" id="IPR009057">
    <property type="entry name" value="Homeodomain-like_sf"/>
</dbReference>
<evidence type="ECO:0000256" key="2">
    <source>
        <dbReference type="ARBA" id="ARBA00023125"/>
    </source>
</evidence>
<dbReference type="PANTHER" id="PTHR43436:SF1">
    <property type="entry name" value="TRANSCRIPTIONAL REGULATORY PROTEIN"/>
    <property type="match status" value="1"/>
</dbReference>
<keyword evidence="2" id="KW-0238">DNA-binding</keyword>
<organism evidence="5 6">
    <name type="scientific">Grimontia celer</name>
    <dbReference type="NCBI Taxonomy" id="1796497"/>
    <lineage>
        <taxon>Bacteria</taxon>
        <taxon>Pseudomonadati</taxon>
        <taxon>Pseudomonadota</taxon>
        <taxon>Gammaproteobacteria</taxon>
        <taxon>Vibrionales</taxon>
        <taxon>Vibrionaceae</taxon>
        <taxon>Grimontia</taxon>
    </lineage>
</organism>
<dbReference type="Gene3D" id="1.10.10.60">
    <property type="entry name" value="Homeodomain-like"/>
    <property type="match status" value="2"/>
</dbReference>
<dbReference type="InterPro" id="IPR018060">
    <property type="entry name" value="HTH_AraC"/>
</dbReference>
<reference evidence="6" key="1">
    <citation type="submission" date="2016-02" db="EMBL/GenBank/DDBJ databases">
        <authorList>
            <person name="Rodrigo-Torres Lidia"/>
            <person name="Arahal R.David."/>
        </authorList>
    </citation>
    <scope>NUCLEOTIDE SEQUENCE [LARGE SCALE GENOMIC DNA]</scope>
    <source>
        <strain evidence="6">CECT 9029</strain>
    </source>
</reference>
<accession>A0A128F5W3</accession>
<dbReference type="AlphaFoldDB" id="A0A128F5W3"/>
<evidence type="ECO:0000259" key="4">
    <source>
        <dbReference type="PROSITE" id="PS01124"/>
    </source>
</evidence>
<proteinExistence type="predicted"/>
<dbReference type="SUPFAM" id="SSF46689">
    <property type="entry name" value="Homeodomain-like"/>
    <property type="match status" value="2"/>
</dbReference>
<dbReference type="InterPro" id="IPR018062">
    <property type="entry name" value="HTH_AraC-typ_CS"/>
</dbReference>
<dbReference type="SMART" id="SM00342">
    <property type="entry name" value="HTH_ARAC"/>
    <property type="match status" value="1"/>
</dbReference>
<dbReference type="EMBL" id="FIZX01000002">
    <property type="protein sequence ID" value="CZF82207.1"/>
    <property type="molecule type" value="Genomic_DNA"/>
</dbReference>
<dbReference type="GO" id="GO:0043565">
    <property type="term" value="F:sequence-specific DNA binding"/>
    <property type="evidence" value="ECO:0007669"/>
    <property type="project" value="InterPro"/>
</dbReference>
<evidence type="ECO:0000313" key="5">
    <source>
        <dbReference type="EMBL" id="CZF82207.1"/>
    </source>
</evidence>
<keyword evidence="3" id="KW-0804">Transcription</keyword>
<evidence type="ECO:0000256" key="1">
    <source>
        <dbReference type="ARBA" id="ARBA00023015"/>
    </source>
</evidence>
<dbReference type="PRINTS" id="PR00032">
    <property type="entry name" value="HTHARAC"/>
</dbReference>
<dbReference type="PROSITE" id="PS01124">
    <property type="entry name" value="HTH_ARAC_FAMILY_2"/>
    <property type="match status" value="1"/>
</dbReference>
<dbReference type="Pfam" id="PF12833">
    <property type="entry name" value="HTH_18"/>
    <property type="match status" value="1"/>
</dbReference>
<protein>
    <submittedName>
        <fullName evidence="5">HTH-type transcriptional activator RhaS</fullName>
    </submittedName>
</protein>
<dbReference type="InterPro" id="IPR009594">
    <property type="entry name" value="Tscrpt_reg_HTH_AraC_N"/>
</dbReference>
<evidence type="ECO:0000256" key="3">
    <source>
        <dbReference type="ARBA" id="ARBA00023163"/>
    </source>
</evidence>
<feature type="domain" description="HTH araC/xylS-type" evidence="4">
    <location>
        <begin position="193"/>
        <end position="290"/>
    </location>
</feature>
<dbReference type="PROSITE" id="PS00041">
    <property type="entry name" value="HTH_ARAC_FAMILY_1"/>
    <property type="match status" value="1"/>
</dbReference>
<dbReference type="Proteomes" id="UP000071641">
    <property type="component" value="Unassembled WGS sequence"/>
</dbReference>
<gene>
    <name evidence="5" type="primary">rhaS_3</name>
    <name evidence="5" type="ORF">GCE9029_03091</name>
</gene>